<comment type="caution">
    <text evidence="5">The sequence shown here is derived from an EMBL/GenBank/DDBJ whole genome shotgun (WGS) entry which is preliminary data.</text>
</comment>
<dbReference type="FunCoup" id="A0A6L2PVA8">
    <property type="interactions" value="414"/>
</dbReference>
<dbReference type="GO" id="GO:0006412">
    <property type="term" value="P:translation"/>
    <property type="evidence" value="ECO:0007669"/>
    <property type="project" value="InterPro"/>
</dbReference>
<keyword evidence="4" id="KW-0687">Ribonucleoprotein</keyword>
<dbReference type="Proteomes" id="UP000502823">
    <property type="component" value="Unassembled WGS sequence"/>
</dbReference>
<evidence type="ECO:0000256" key="3">
    <source>
        <dbReference type="ARBA" id="ARBA00023128"/>
    </source>
</evidence>
<gene>
    <name evidence="5" type="ORF">Cfor_11817</name>
</gene>
<name>A0A6L2PVA8_COPFO</name>
<dbReference type="InterPro" id="IPR039982">
    <property type="entry name" value="Ribosomal_mL65"/>
</dbReference>
<dbReference type="PANTHER" id="PTHR13014:SF3">
    <property type="entry name" value="LARGE RIBOSOMAL SUBUNIT PROTEIN ML65"/>
    <property type="match status" value="1"/>
</dbReference>
<keyword evidence="3" id="KW-0496">Mitochondrion</keyword>
<dbReference type="AlphaFoldDB" id="A0A6L2PVA8"/>
<dbReference type="GO" id="GO:0005762">
    <property type="term" value="C:mitochondrial large ribosomal subunit"/>
    <property type="evidence" value="ECO:0007669"/>
    <property type="project" value="TreeGrafter"/>
</dbReference>
<proteinExistence type="predicted"/>
<comment type="subcellular location">
    <subcellularLocation>
        <location evidence="1">Mitochondrion</location>
    </subcellularLocation>
</comment>
<accession>A0A6L2PVA8</accession>
<evidence type="ECO:0000313" key="5">
    <source>
        <dbReference type="EMBL" id="GFG36479.1"/>
    </source>
</evidence>
<evidence type="ECO:0000313" key="6">
    <source>
        <dbReference type="Proteomes" id="UP000502823"/>
    </source>
</evidence>
<evidence type="ECO:0008006" key="7">
    <source>
        <dbReference type="Google" id="ProtNLM"/>
    </source>
</evidence>
<evidence type="ECO:0000256" key="2">
    <source>
        <dbReference type="ARBA" id="ARBA00022980"/>
    </source>
</evidence>
<evidence type="ECO:0000256" key="1">
    <source>
        <dbReference type="ARBA" id="ARBA00004173"/>
    </source>
</evidence>
<organism evidence="5 6">
    <name type="scientific">Coptotermes formosanus</name>
    <name type="common">Formosan subterranean termite</name>
    <dbReference type="NCBI Taxonomy" id="36987"/>
    <lineage>
        <taxon>Eukaryota</taxon>
        <taxon>Metazoa</taxon>
        <taxon>Ecdysozoa</taxon>
        <taxon>Arthropoda</taxon>
        <taxon>Hexapoda</taxon>
        <taxon>Insecta</taxon>
        <taxon>Pterygota</taxon>
        <taxon>Neoptera</taxon>
        <taxon>Polyneoptera</taxon>
        <taxon>Dictyoptera</taxon>
        <taxon>Blattodea</taxon>
        <taxon>Blattoidea</taxon>
        <taxon>Termitoidae</taxon>
        <taxon>Rhinotermitidae</taxon>
        <taxon>Coptotermes</taxon>
    </lineage>
</organism>
<dbReference type="EMBL" id="BLKM01000641">
    <property type="protein sequence ID" value="GFG36479.1"/>
    <property type="molecule type" value="Genomic_DNA"/>
</dbReference>
<sequence length="547" mass="65549">MGRFRWQRMSIALRKSTIRIRPLKYEQEYTETPQYPPILDTSYEARKRRMDEQWHEKLKALKTVEEKLFEINMPRYYGWKCIMLSEDSIPYNSLSFAQHVTRTHLGEIKNLSPYSTDLEEESNRLLEHVKPWIEEALIFEFKYRSRKHEYLNNEEVLVDKLDNIIGSSIVQQVNRILLGNLSTKAPHLLKCQVDTDPRVESFWCVGGMNPHTFLRRQREKVPWLKDAADEPINRWFQYLGAPMMHLRHELPLPAVLQMRESESPAVDVPFFRYDPKVIGFHDARQLGTNIPGFWPGDACEFGLLSYHHRGHMHRRLLQYGEEDRAEALHAQAIFASYGWLLPQACYQGFSTFNDMTYPLVTQTVITNGKLWSFYVYQLNTTLLHADHTSKNPRHNLCWGTPELKLFEAIEDGKVIGFNDDVLKYLLKFYLNAPKVREGVEMKPYLGDMEKHIADISEDKRREWLEAEFKHMYSRRPRHILPYEIYQWERIYKIRHQTRPFEARRRPFELQNVRPHMRRYDEHVPRYIPKKFRDVNKYKQKFEDTYYP</sequence>
<reference evidence="6" key="1">
    <citation type="submission" date="2020-01" db="EMBL/GenBank/DDBJ databases">
        <title>Draft genome sequence of the Termite Coptotermes fromosanus.</title>
        <authorList>
            <person name="Itakura S."/>
            <person name="Yosikawa Y."/>
            <person name="Umezawa K."/>
        </authorList>
    </citation>
    <scope>NUCLEOTIDE SEQUENCE [LARGE SCALE GENOMIC DNA]</scope>
</reference>
<keyword evidence="2" id="KW-0689">Ribosomal protein</keyword>
<protein>
    <recommendedName>
        <fullName evidence="7">28S ribosomal protein S30, mitochondrial</fullName>
    </recommendedName>
</protein>
<dbReference type="InterPro" id="IPR010793">
    <property type="entry name" value="Ribosomal_mL37/mL65"/>
</dbReference>
<keyword evidence="6" id="KW-1185">Reference proteome</keyword>
<dbReference type="InParanoid" id="A0A6L2PVA8"/>
<dbReference type="Pfam" id="PF07147">
    <property type="entry name" value="PDCD9"/>
    <property type="match status" value="1"/>
</dbReference>
<evidence type="ECO:0000256" key="4">
    <source>
        <dbReference type="ARBA" id="ARBA00023274"/>
    </source>
</evidence>
<dbReference type="GO" id="GO:0003735">
    <property type="term" value="F:structural constituent of ribosome"/>
    <property type="evidence" value="ECO:0007669"/>
    <property type="project" value="InterPro"/>
</dbReference>
<dbReference type="OrthoDB" id="6041973at2759"/>
<dbReference type="PANTHER" id="PTHR13014">
    <property type="entry name" value="MITOCHONDRIAL 28S RIBOSOMAL PROTEIN S30/P52 PRO-APOTOTIC PROTEIN"/>
    <property type="match status" value="1"/>
</dbReference>